<reference evidence="2 5" key="2">
    <citation type="submission" date="2022-09" db="EMBL/GenBank/DDBJ databases">
        <title>complete genome sequences of Clostridium tetani str. KHSU-234311-028 isolated from soil.</title>
        <authorList>
            <person name="Sekizuka T."/>
            <person name="Shitada C."/>
            <person name="Takahashi M."/>
            <person name="Kuroda M."/>
        </authorList>
    </citation>
    <scope>NUCLEOTIDE SEQUENCE [LARGE SCALE GENOMIC DNA]</scope>
    <source>
        <strain evidence="2 5">KHSU-234311-028</strain>
        <plasmid evidence="2 5">pKHSU-234311-028-1</plasmid>
    </source>
</reference>
<dbReference type="Proteomes" id="UP001321763">
    <property type="component" value="Plasmid pKHSU-234311-028-1"/>
</dbReference>
<feature type="transmembrane region" description="Helical" evidence="1">
    <location>
        <begin position="9"/>
        <end position="28"/>
    </location>
</feature>
<evidence type="ECO:0000313" key="3">
    <source>
        <dbReference type="EMBL" id="RXI44279.1"/>
    </source>
</evidence>
<keyword evidence="1" id="KW-0812">Transmembrane</keyword>
<dbReference type="Proteomes" id="UP000290921">
    <property type="component" value="Unassembled WGS sequence"/>
</dbReference>
<keyword evidence="1" id="KW-0472">Membrane</keyword>
<protein>
    <submittedName>
        <fullName evidence="3">Uncharacterized protein</fullName>
    </submittedName>
</protein>
<accession>A0A4Q0VA00</accession>
<evidence type="ECO:0000313" key="5">
    <source>
        <dbReference type="Proteomes" id="UP001321763"/>
    </source>
</evidence>
<organism evidence="3 4">
    <name type="scientific">Clostridium tetani</name>
    <dbReference type="NCBI Taxonomy" id="1513"/>
    <lineage>
        <taxon>Bacteria</taxon>
        <taxon>Bacillati</taxon>
        <taxon>Bacillota</taxon>
        <taxon>Clostridia</taxon>
        <taxon>Eubacteriales</taxon>
        <taxon>Clostridiaceae</taxon>
        <taxon>Clostridium</taxon>
    </lineage>
</organism>
<dbReference type="EMBL" id="QMAP01000019">
    <property type="protein sequence ID" value="RXI44279.1"/>
    <property type="molecule type" value="Genomic_DNA"/>
</dbReference>
<dbReference type="AlphaFoldDB" id="A0A4Q0VA00"/>
<name>A0A4Q0VA00_CLOTA</name>
<dbReference type="EMBL" id="AP026819">
    <property type="protein sequence ID" value="BDR82466.1"/>
    <property type="molecule type" value="Genomic_DNA"/>
</dbReference>
<reference evidence="3 4" key="1">
    <citation type="submission" date="2018-06" db="EMBL/GenBank/DDBJ databases">
        <title>Genome conservation of Clostridium tetani.</title>
        <authorList>
            <person name="Bruggemann H."/>
            <person name="Popoff M.R."/>
        </authorList>
    </citation>
    <scope>NUCLEOTIDE SEQUENCE [LARGE SCALE GENOMIC DNA]</scope>
    <source>
        <strain evidence="3 4">2017.061</strain>
    </source>
</reference>
<gene>
    <name evidence="3" type="ORF">DP130_13445</name>
    <name evidence="2" type="ORF">K234311028_p10250</name>
</gene>
<proteinExistence type="predicted"/>
<evidence type="ECO:0000313" key="4">
    <source>
        <dbReference type="Proteomes" id="UP000290921"/>
    </source>
</evidence>
<geneLocation type="plasmid" evidence="2 5">
    <name>pKHSU-234311-028-1</name>
</geneLocation>
<feature type="transmembrane region" description="Helical" evidence="1">
    <location>
        <begin position="40"/>
        <end position="61"/>
    </location>
</feature>
<evidence type="ECO:0000313" key="2">
    <source>
        <dbReference type="EMBL" id="BDR82466.1"/>
    </source>
</evidence>
<keyword evidence="1" id="KW-1133">Transmembrane helix</keyword>
<evidence type="ECO:0000256" key="1">
    <source>
        <dbReference type="SAM" id="Phobius"/>
    </source>
</evidence>
<keyword evidence="2" id="KW-0614">Plasmid</keyword>
<sequence length="71" mass="8677">MAKAFKKRLIFYKIIGSLINTIFIILIVKEFQFIELSFKYSLALNYSIYLIIIFFITYFILYEQKKVKYKE</sequence>